<proteinExistence type="predicted"/>
<dbReference type="InterPro" id="IPR039015">
    <property type="entry name" value="ENDOD1"/>
</dbReference>
<dbReference type="Pfam" id="PF01223">
    <property type="entry name" value="Endonuclease_NS"/>
    <property type="match status" value="1"/>
</dbReference>
<dbReference type="InterPro" id="IPR020821">
    <property type="entry name" value="ENPP1-3/EXOG-like_nuc-like"/>
</dbReference>
<dbReference type="Proteomes" id="UP000472260">
    <property type="component" value="Unassembled WGS sequence"/>
</dbReference>
<evidence type="ECO:0000313" key="4">
    <source>
        <dbReference type="Ensembl" id="ENSSANP00000064547.1"/>
    </source>
</evidence>
<organism evidence="4 5">
    <name type="scientific">Sinocyclocheilus anshuiensis</name>
    <dbReference type="NCBI Taxonomy" id="1608454"/>
    <lineage>
        <taxon>Eukaryota</taxon>
        <taxon>Metazoa</taxon>
        <taxon>Chordata</taxon>
        <taxon>Craniata</taxon>
        <taxon>Vertebrata</taxon>
        <taxon>Euteleostomi</taxon>
        <taxon>Actinopterygii</taxon>
        <taxon>Neopterygii</taxon>
        <taxon>Teleostei</taxon>
        <taxon>Ostariophysi</taxon>
        <taxon>Cypriniformes</taxon>
        <taxon>Cyprinidae</taxon>
        <taxon>Cyprininae</taxon>
        <taxon>Sinocyclocheilus</taxon>
    </lineage>
</organism>
<evidence type="ECO:0000256" key="1">
    <source>
        <dbReference type="SAM" id="SignalP"/>
    </source>
</evidence>
<evidence type="ECO:0000259" key="3">
    <source>
        <dbReference type="SMART" id="SM00892"/>
    </source>
</evidence>
<dbReference type="GO" id="GO:0003676">
    <property type="term" value="F:nucleic acid binding"/>
    <property type="evidence" value="ECO:0007669"/>
    <property type="project" value="InterPro"/>
</dbReference>
<keyword evidence="5" id="KW-1185">Reference proteome</keyword>
<dbReference type="SMART" id="SM00477">
    <property type="entry name" value="NUC"/>
    <property type="match status" value="1"/>
</dbReference>
<dbReference type="SMART" id="SM00892">
    <property type="entry name" value="Endonuclease_NS"/>
    <property type="match status" value="1"/>
</dbReference>
<dbReference type="SUPFAM" id="SSF54060">
    <property type="entry name" value="His-Me finger endonucleases"/>
    <property type="match status" value="1"/>
</dbReference>
<dbReference type="AlphaFoldDB" id="A0A671Q248"/>
<dbReference type="InterPro" id="IPR001604">
    <property type="entry name" value="Endo_G_ENPP1-like_dom"/>
</dbReference>
<dbReference type="PANTHER" id="PTHR21472">
    <property type="entry name" value="ENDONUCLEASE DOMAIN-CONTAINING 1 PROTEIN ENDOD1"/>
    <property type="match status" value="1"/>
</dbReference>
<dbReference type="Gene3D" id="3.40.570.10">
    <property type="entry name" value="Extracellular Endonuclease, subunit A"/>
    <property type="match status" value="1"/>
</dbReference>
<dbReference type="GO" id="GO:0016787">
    <property type="term" value="F:hydrolase activity"/>
    <property type="evidence" value="ECO:0007669"/>
    <property type="project" value="InterPro"/>
</dbReference>
<accession>A0A671Q248</accession>
<feature type="signal peptide" evidence="1">
    <location>
        <begin position="1"/>
        <end position="22"/>
    </location>
</feature>
<feature type="domain" description="DNA/RNA non-specific endonuclease/pyrophosphatase/phosphodiesterase" evidence="3">
    <location>
        <begin position="66"/>
        <end position="277"/>
    </location>
</feature>
<feature type="chain" id="PRO_5025534674" evidence="1">
    <location>
        <begin position="23"/>
        <end position="284"/>
    </location>
</feature>
<dbReference type="GO" id="GO:0046872">
    <property type="term" value="F:metal ion binding"/>
    <property type="evidence" value="ECO:0007669"/>
    <property type="project" value="InterPro"/>
</dbReference>
<dbReference type="InterPro" id="IPR044925">
    <property type="entry name" value="His-Me_finger_sf"/>
</dbReference>
<feature type="domain" description="ENPP1-3/EXOG-like endonuclease/phosphodiesterase" evidence="2">
    <location>
        <begin position="67"/>
        <end position="274"/>
    </location>
</feature>
<dbReference type="InterPro" id="IPR044929">
    <property type="entry name" value="DNA/RNA_non-sp_Endonuclease_sf"/>
</dbReference>
<reference evidence="4" key="1">
    <citation type="submission" date="2025-08" db="UniProtKB">
        <authorList>
            <consortium name="Ensembl"/>
        </authorList>
    </citation>
    <scope>IDENTIFICATION</scope>
</reference>
<dbReference type="PROSITE" id="PS51257">
    <property type="entry name" value="PROKAR_LIPOPROTEIN"/>
    <property type="match status" value="1"/>
</dbReference>
<sequence>MRLFIVSISVLLLLLAFSCISSEPVDKFSKCGDFFFRQTPPVIPGILKDSAAQDRNYEKICQRYEEREKYVTLYDTTRKIPLFSAYKYTGIQEYKNLDKISWMIESQFEPIGPGMHEPFVNQAITGDYYNNKQNVSPGHLFPTLGAYNAADRKTAKSTFTLTNSIPQKSNLEKGIWIRKEQDIKDIMDKYCRDKKNNKKILAYVLTGALPGRDTLNNRVNIPSHKWMAFCCFNSSGNSMLSKADWAENKMTDDTITRPKSLEELQKFLNDNWRKQVKLFYNDCM</sequence>
<name>A0A671Q248_9TELE</name>
<evidence type="ECO:0000313" key="5">
    <source>
        <dbReference type="Proteomes" id="UP000472260"/>
    </source>
</evidence>
<reference evidence="4" key="2">
    <citation type="submission" date="2025-09" db="UniProtKB">
        <authorList>
            <consortium name="Ensembl"/>
        </authorList>
    </citation>
    <scope>IDENTIFICATION</scope>
</reference>
<dbReference type="Ensembl" id="ENSSANT00000068618.1">
    <property type="protein sequence ID" value="ENSSANP00000064547.1"/>
    <property type="gene ID" value="ENSSANG00000032185.1"/>
</dbReference>
<keyword evidence="1" id="KW-0732">Signal</keyword>
<dbReference type="PANTHER" id="PTHR21472:SF15">
    <property type="entry name" value="ENDONUCLEASE DOMAIN-CONTAINING 1 PROTEIN-RELATED"/>
    <property type="match status" value="1"/>
</dbReference>
<evidence type="ECO:0000259" key="2">
    <source>
        <dbReference type="SMART" id="SM00477"/>
    </source>
</evidence>
<protein>
    <submittedName>
        <fullName evidence="4">Uncharacterized protein</fullName>
    </submittedName>
</protein>